<proteinExistence type="predicted"/>
<sequence length="541" mass="57932">MLREVTSRLRSDEVDGYVRSGAWTDDTIHGLMLASAAATGDGLLMTDSRWTVSGRELETGIARACDSLLAAGVGPRSVVGLHTGNHVEFVILHTALSSLGAVTLTLPSRLPSADVAALLEQADADALVAPTGSAPRIATHLPASMRFLSYPDTGDGRELGSLDVIRSGRSPETAPWEVEASARDYIMMPTAGTTGHPKIALRTHRAWIAMARKKLKTLGSLELSNRDAVLVLSPLVQGIGYLHGFVLPLLVPGLRRLMVPRFDADFALDLAERHRPTILLGVPTHAMRLLDAARERTSDLSSVRMFQSGGDAFPVAARHDFEDTLRIPVISDYGLSDVGAACAISPDDPVNKRRETAGTAMPWTDVAVLNEDGSDCAEGVVGEVALRGPDMITCYYPEDPADARPETLVRSGDLGFLDADGYLVIVGRTKDLIIRGGANISPQQVETAVRTHPLVREVAVVGRRDPVLGERIAAVVRLKPDAVLDLPSLLNHLEAEGVSKSVWPEFLHVLDEFPSSPGGKVDKRALRLVVDQSAASPTRKG</sequence>
<organism evidence="3 4">
    <name type="scientific">Euzebya pacifica</name>
    <dbReference type="NCBI Taxonomy" id="1608957"/>
    <lineage>
        <taxon>Bacteria</taxon>
        <taxon>Bacillati</taxon>
        <taxon>Actinomycetota</taxon>
        <taxon>Nitriliruptoria</taxon>
        <taxon>Euzebyales</taxon>
    </lineage>
</organism>
<dbReference type="PANTHER" id="PTHR43767:SF1">
    <property type="entry name" value="NONRIBOSOMAL PEPTIDE SYNTHASE PES1 (EUROFUNG)-RELATED"/>
    <property type="match status" value="1"/>
</dbReference>
<dbReference type="Pfam" id="PF00501">
    <property type="entry name" value="AMP-binding"/>
    <property type="match status" value="1"/>
</dbReference>
<dbReference type="SUPFAM" id="SSF56801">
    <property type="entry name" value="Acetyl-CoA synthetase-like"/>
    <property type="match status" value="1"/>
</dbReference>
<name>A0A346XWS2_9ACTN</name>
<dbReference type="InterPro" id="IPR042099">
    <property type="entry name" value="ANL_N_sf"/>
</dbReference>
<evidence type="ECO:0000313" key="4">
    <source>
        <dbReference type="Proteomes" id="UP000264006"/>
    </source>
</evidence>
<dbReference type="PROSITE" id="PS00455">
    <property type="entry name" value="AMP_BINDING"/>
    <property type="match status" value="1"/>
</dbReference>
<dbReference type="OrthoDB" id="9803968at2"/>
<dbReference type="AlphaFoldDB" id="A0A346XWS2"/>
<dbReference type="PANTHER" id="PTHR43767">
    <property type="entry name" value="LONG-CHAIN-FATTY-ACID--COA LIGASE"/>
    <property type="match status" value="1"/>
</dbReference>
<dbReference type="Pfam" id="PF13193">
    <property type="entry name" value="AMP-binding_C"/>
    <property type="match status" value="1"/>
</dbReference>
<evidence type="ECO:0000259" key="2">
    <source>
        <dbReference type="Pfam" id="PF13193"/>
    </source>
</evidence>
<keyword evidence="3" id="KW-0436">Ligase</keyword>
<accession>A0A346XWS2</accession>
<dbReference type="InterPro" id="IPR025110">
    <property type="entry name" value="AMP-bd_C"/>
</dbReference>
<protein>
    <submittedName>
        <fullName evidence="3">Long-chain-fatty-acid--CoA ligase</fullName>
    </submittedName>
</protein>
<reference evidence="3 4" key="1">
    <citation type="submission" date="2018-09" db="EMBL/GenBank/DDBJ databases">
        <title>Complete genome sequence of Euzebya sp. DY32-46 isolated from seawater of Pacific Ocean.</title>
        <authorList>
            <person name="Xu L."/>
            <person name="Wu Y.-H."/>
            <person name="Xu X.-W."/>
        </authorList>
    </citation>
    <scope>NUCLEOTIDE SEQUENCE [LARGE SCALE GENOMIC DNA]</scope>
    <source>
        <strain evidence="3 4">DY32-46</strain>
    </source>
</reference>
<dbReference type="KEGG" id="euz:DVS28_a1984"/>
<feature type="domain" description="AMP-binding enzyme C-terminal" evidence="2">
    <location>
        <begin position="444"/>
        <end position="520"/>
    </location>
</feature>
<gene>
    <name evidence="3" type="ORF">DVS28_a1984</name>
</gene>
<evidence type="ECO:0000313" key="3">
    <source>
        <dbReference type="EMBL" id="AXV06669.1"/>
    </source>
</evidence>
<feature type="domain" description="AMP-dependent synthetase/ligase" evidence="1">
    <location>
        <begin position="36"/>
        <end position="396"/>
    </location>
</feature>
<evidence type="ECO:0000259" key="1">
    <source>
        <dbReference type="Pfam" id="PF00501"/>
    </source>
</evidence>
<keyword evidence="4" id="KW-1185">Reference proteome</keyword>
<dbReference type="Proteomes" id="UP000264006">
    <property type="component" value="Chromosome"/>
</dbReference>
<dbReference type="RefSeq" id="WP_114591281.1">
    <property type="nucleotide sequence ID" value="NZ_CP031165.1"/>
</dbReference>
<dbReference type="InterPro" id="IPR000873">
    <property type="entry name" value="AMP-dep_synth/lig_dom"/>
</dbReference>
<dbReference type="InterPro" id="IPR020845">
    <property type="entry name" value="AMP-binding_CS"/>
</dbReference>
<dbReference type="EMBL" id="CP031165">
    <property type="protein sequence ID" value="AXV06669.1"/>
    <property type="molecule type" value="Genomic_DNA"/>
</dbReference>
<dbReference type="Gene3D" id="3.30.300.30">
    <property type="match status" value="1"/>
</dbReference>
<dbReference type="Gene3D" id="3.40.50.12780">
    <property type="entry name" value="N-terminal domain of ligase-like"/>
    <property type="match status" value="1"/>
</dbReference>
<dbReference type="GO" id="GO:0016878">
    <property type="term" value="F:acid-thiol ligase activity"/>
    <property type="evidence" value="ECO:0007669"/>
    <property type="project" value="UniProtKB-ARBA"/>
</dbReference>
<dbReference type="InterPro" id="IPR045851">
    <property type="entry name" value="AMP-bd_C_sf"/>
</dbReference>
<dbReference type="InterPro" id="IPR050237">
    <property type="entry name" value="ATP-dep_AMP-bd_enzyme"/>
</dbReference>